<dbReference type="CDD" id="cd01130">
    <property type="entry name" value="VirB11-like_ATPase"/>
    <property type="match status" value="1"/>
</dbReference>
<dbReference type="Proteomes" id="UP000257479">
    <property type="component" value="Unassembled WGS sequence"/>
</dbReference>
<dbReference type="EMBL" id="DMNG01000180">
    <property type="protein sequence ID" value="HAN25005.1"/>
    <property type="molecule type" value="Genomic_DNA"/>
</dbReference>
<dbReference type="AlphaFoldDB" id="A0A3C1KEC2"/>
<evidence type="ECO:0000256" key="1">
    <source>
        <dbReference type="ARBA" id="ARBA00006611"/>
    </source>
</evidence>
<sequence length="350" mass="36362">MRAGRMPRHPRLSNVAGVQQLFVARPSSAAPMASADLAPGRPIAEFGVLAPLIADPAVTDVFVNGGDGVFVDRGDGAVHENGVRLSAEDARALAVHLIALGGRHIDDATPCIDVRVAGGLRVHAVLPPLAVDGAAVSIRARRFESPTLDELQRGGMFGPAQRSRLDDLVAHRRNVLIAGAAGSGKTTLLAAMLAAVPVTERIVTIEDVAELSFKHPHHVRLESRQANLEGAGAIGLDRLVREALRMRPDRLVVGECRGAEVRELLTALNTGHDGGAGTVHANGIGDVAARLEALGALAGLDDAALARQVASAIDAVVFLERDAAGRRRVGAVGVPVLQAGRLRVEAEAAA</sequence>
<feature type="domain" description="Bacterial type II secretion system protein E" evidence="2">
    <location>
        <begin position="46"/>
        <end position="317"/>
    </location>
</feature>
<dbReference type="InterPro" id="IPR001482">
    <property type="entry name" value="T2SS/T4SS_dom"/>
</dbReference>
<dbReference type="PANTHER" id="PTHR30486:SF6">
    <property type="entry name" value="TYPE IV PILUS RETRACTATION ATPASE PILT"/>
    <property type="match status" value="1"/>
</dbReference>
<comment type="similarity">
    <text evidence="1">Belongs to the GSP E family.</text>
</comment>
<dbReference type="Pfam" id="PF00437">
    <property type="entry name" value="T2SSE"/>
    <property type="match status" value="1"/>
</dbReference>
<organism evidence="3 4">
    <name type="scientific">Microbacterium ginsengisoli</name>
    <dbReference type="NCBI Taxonomy" id="400772"/>
    <lineage>
        <taxon>Bacteria</taxon>
        <taxon>Bacillati</taxon>
        <taxon>Actinomycetota</taxon>
        <taxon>Actinomycetes</taxon>
        <taxon>Micrococcales</taxon>
        <taxon>Microbacteriaceae</taxon>
        <taxon>Microbacterium</taxon>
    </lineage>
</organism>
<evidence type="ECO:0000259" key="2">
    <source>
        <dbReference type="Pfam" id="PF00437"/>
    </source>
</evidence>
<dbReference type="InterPro" id="IPR027417">
    <property type="entry name" value="P-loop_NTPase"/>
</dbReference>
<dbReference type="GO" id="GO:0016887">
    <property type="term" value="F:ATP hydrolysis activity"/>
    <property type="evidence" value="ECO:0007669"/>
    <property type="project" value="InterPro"/>
</dbReference>
<dbReference type="InterPro" id="IPR050921">
    <property type="entry name" value="T4SS_GSP_E_ATPase"/>
</dbReference>
<dbReference type="PANTHER" id="PTHR30486">
    <property type="entry name" value="TWITCHING MOTILITY PROTEIN PILT"/>
    <property type="match status" value="1"/>
</dbReference>
<accession>A0A3C1KEC2</accession>
<dbReference type="OrthoDB" id="9810761at2"/>
<dbReference type="InterPro" id="IPR022399">
    <property type="entry name" value="TadA-like_ATPase"/>
</dbReference>
<dbReference type="SUPFAM" id="SSF52540">
    <property type="entry name" value="P-loop containing nucleoside triphosphate hydrolases"/>
    <property type="match status" value="1"/>
</dbReference>
<dbReference type="Gene3D" id="3.40.50.300">
    <property type="entry name" value="P-loop containing nucleotide triphosphate hydrolases"/>
    <property type="match status" value="1"/>
</dbReference>
<name>A0A3C1KEC2_9MICO</name>
<gene>
    <name evidence="3" type="ORF">DCP95_10605</name>
</gene>
<proteinExistence type="inferred from homology"/>
<dbReference type="NCBIfam" id="TIGR03819">
    <property type="entry name" value="heli_sec_ATPase"/>
    <property type="match status" value="1"/>
</dbReference>
<evidence type="ECO:0000313" key="3">
    <source>
        <dbReference type="EMBL" id="HAN25005.1"/>
    </source>
</evidence>
<reference evidence="3 4" key="1">
    <citation type="journal article" date="2018" name="Nat. Biotechnol.">
        <title>A standardized bacterial taxonomy based on genome phylogeny substantially revises the tree of life.</title>
        <authorList>
            <person name="Parks D.H."/>
            <person name="Chuvochina M."/>
            <person name="Waite D.W."/>
            <person name="Rinke C."/>
            <person name="Skarshewski A."/>
            <person name="Chaumeil P.A."/>
            <person name="Hugenholtz P."/>
        </authorList>
    </citation>
    <scope>NUCLEOTIDE SEQUENCE [LARGE SCALE GENOMIC DNA]</scope>
    <source>
        <strain evidence="3">UBA9152</strain>
    </source>
</reference>
<evidence type="ECO:0000313" key="4">
    <source>
        <dbReference type="Proteomes" id="UP000257479"/>
    </source>
</evidence>
<comment type="caution">
    <text evidence="3">The sequence shown here is derived from an EMBL/GenBank/DDBJ whole genome shotgun (WGS) entry which is preliminary data.</text>
</comment>
<dbReference type="Gene3D" id="3.30.450.380">
    <property type="match status" value="1"/>
</dbReference>
<protein>
    <submittedName>
        <fullName evidence="3">Pilus assembly protein CpaF</fullName>
    </submittedName>
</protein>